<keyword evidence="7 10" id="KW-1133">Transmembrane helix</keyword>
<evidence type="ECO:0000256" key="9">
    <source>
        <dbReference type="ARBA" id="ARBA00023306"/>
    </source>
</evidence>
<dbReference type="EMBL" id="BKCM01000015">
    <property type="protein sequence ID" value="GER02010.1"/>
    <property type="molecule type" value="Genomic_DNA"/>
</dbReference>
<evidence type="ECO:0000256" key="1">
    <source>
        <dbReference type="ARBA" id="ARBA00004651"/>
    </source>
</evidence>
<evidence type="ECO:0000256" key="7">
    <source>
        <dbReference type="ARBA" id="ARBA00022989"/>
    </source>
</evidence>
<feature type="transmembrane region" description="Helical" evidence="10">
    <location>
        <begin position="184"/>
        <end position="206"/>
    </location>
</feature>
<keyword evidence="13" id="KW-1185">Reference proteome</keyword>
<comment type="subcellular location">
    <subcellularLocation>
        <location evidence="10">Cell inner membrane</location>
        <topology evidence="10">Multi-pass membrane protein</topology>
    </subcellularLocation>
    <subcellularLocation>
        <location evidence="1">Cell membrane</location>
        <topology evidence="1">Multi-pass membrane protein</topology>
    </subcellularLocation>
</comment>
<evidence type="ECO:0000313" key="13">
    <source>
        <dbReference type="Proteomes" id="UP000325187"/>
    </source>
</evidence>
<dbReference type="RefSeq" id="WP_150002777.1">
    <property type="nucleotide sequence ID" value="NZ_BKCM01000015.1"/>
</dbReference>
<dbReference type="InterPro" id="IPR050790">
    <property type="entry name" value="ExbB/TolQ_transport"/>
</dbReference>
<sequence length="240" mass="26211">MDGQVDEVILAGSRSDFSVWGMFSQADIVVQTVMLALVLASLWSWTIIFSTWLRVRKVNRAADAFEDRFWSGASPEELYDGLKNRISHPMAMVFVAAMREWQRSLKGTGRGFAERLSIEDRVNKVMRIAVSREMERLEGQVGFLATLGSAAPFVGLFGTVWGIMNSFQSIALTSNTSLAVVAPGIAEALLATALGLVAAIPAVVAYNKHASDLSRFAGRLEGFSDEFAAILSRQLDDRSA</sequence>
<dbReference type="Pfam" id="PF01618">
    <property type="entry name" value="MotA_ExbB"/>
    <property type="match status" value="1"/>
</dbReference>
<dbReference type="AlphaFoldDB" id="A0A5A7N3R6"/>
<evidence type="ECO:0000256" key="5">
    <source>
        <dbReference type="ARBA" id="ARBA00022618"/>
    </source>
</evidence>
<evidence type="ECO:0000256" key="8">
    <source>
        <dbReference type="ARBA" id="ARBA00023136"/>
    </source>
</evidence>
<dbReference type="GO" id="GO:0051301">
    <property type="term" value="P:cell division"/>
    <property type="evidence" value="ECO:0007669"/>
    <property type="project" value="UniProtKB-UniRule"/>
</dbReference>
<evidence type="ECO:0000256" key="6">
    <source>
        <dbReference type="ARBA" id="ARBA00022692"/>
    </source>
</evidence>
<feature type="transmembrane region" description="Helical" evidence="10">
    <location>
        <begin position="28"/>
        <end position="53"/>
    </location>
</feature>
<dbReference type="PANTHER" id="PTHR30625">
    <property type="entry name" value="PROTEIN TOLQ"/>
    <property type="match status" value="1"/>
</dbReference>
<feature type="transmembrane region" description="Helical" evidence="10">
    <location>
        <begin position="141"/>
        <end position="164"/>
    </location>
</feature>
<protein>
    <recommendedName>
        <fullName evidence="10">Tol-Pal system protein TolQ</fullName>
    </recommendedName>
</protein>
<dbReference type="GO" id="GO:0017038">
    <property type="term" value="P:protein import"/>
    <property type="evidence" value="ECO:0007669"/>
    <property type="project" value="TreeGrafter"/>
</dbReference>
<comment type="caution">
    <text evidence="12">The sequence shown here is derived from an EMBL/GenBank/DDBJ whole genome shotgun (WGS) entry which is preliminary data.</text>
</comment>
<evidence type="ECO:0000256" key="3">
    <source>
        <dbReference type="ARBA" id="ARBA00022475"/>
    </source>
</evidence>
<comment type="similarity">
    <text evidence="2 10">Belongs to the ExbB/TolQ family.</text>
</comment>
<evidence type="ECO:0000256" key="10">
    <source>
        <dbReference type="HAMAP-Rule" id="MF_02202"/>
    </source>
</evidence>
<dbReference type="InterPro" id="IPR002898">
    <property type="entry name" value="MotA_ExbB_proton_chnl"/>
</dbReference>
<evidence type="ECO:0000256" key="2">
    <source>
        <dbReference type="ARBA" id="ARBA00010442"/>
    </source>
</evidence>
<dbReference type="PANTHER" id="PTHR30625:SF3">
    <property type="entry name" value="TOL-PAL SYSTEM PROTEIN TOLQ"/>
    <property type="match status" value="1"/>
</dbReference>
<keyword evidence="5 10" id="KW-0132">Cell division</keyword>
<comment type="subunit">
    <text evidence="10">The Tol-Pal system is composed of five core proteins: the inner membrane proteins TolA, TolQ and TolR, the periplasmic protein TolB and the outer membrane protein Pal. They form a network linking the inner and outer membranes and the peptidoglycan layer.</text>
</comment>
<keyword evidence="8 10" id="KW-0472">Membrane</keyword>
<organism evidence="12 13">
    <name type="scientific">Iodidimonas gelatinilytica</name>
    <dbReference type="NCBI Taxonomy" id="1236966"/>
    <lineage>
        <taxon>Bacteria</taxon>
        <taxon>Pseudomonadati</taxon>
        <taxon>Pseudomonadota</taxon>
        <taxon>Alphaproteobacteria</taxon>
        <taxon>Iodidimonadales</taxon>
        <taxon>Iodidimonadaceae</taxon>
        <taxon>Iodidimonas</taxon>
    </lineage>
</organism>
<keyword evidence="3 10" id="KW-1003">Cell membrane</keyword>
<keyword evidence="9 10" id="KW-0131">Cell cycle</keyword>
<gene>
    <name evidence="10" type="primary">tolQ</name>
    <name evidence="12" type="ORF">JCM17845_26330</name>
</gene>
<dbReference type="InterPro" id="IPR014163">
    <property type="entry name" value="Tol-Pal_TolQ"/>
</dbReference>
<evidence type="ECO:0000313" key="12">
    <source>
        <dbReference type="EMBL" id="GER02010.1"/>
    </source>
</evidence>
<evidence type="ECO:0000259" key="11">
    <source>
        <dbReference type="Pfam" id="PF01618"/>
    </source>
</evidence>
<dbReference type="GO" id="GO:0043213">
    <property type="term" value="P:bacteriocin transport"/>
    <property type="evidence" value="ECO:0007669"/>
    <property type="project" value="InterPro"/>
</dbReference>
<dbReference type="HAMAP" id="MF_02202">
    <property type="entry name" value="TolQ"/>
    <property type="match status" value="1"/>
</dbReference>
<accession>A0A5A7N3R6</accession>
<keyword evidence="6 10" id="KW-0812">Transmembrane</keyword>
<reference evidence="12 13" key="1">
    <citation type="submission" date="2019-09" db="EMBL/GenBank/DDBJ databases">
        <title>NBRP : Genome information of microbial organism related human and environment.</title>
        <authorList>
            <person name="Hattori M."/>
            <person name="Oshima K."/>
            <person name="Inaba H."/>
            <person name="Suda W."/>
            <person name="Sakamoto M."/>
            <person name="Iino T."/>
            <person name="Kitahara M."/>
            <person name="Oshida Y."/>
            <person name="Iida T."/>
            <person name="Kudo T."/>
            <person name="Itoh T."/>
            <person name="Ohkuma M."/>
        </authorList>
    </citation>
    <scope>NUCLEOTIDE SEQUENCE [LARGE SCALE GENOMIC DNA]</scope>
    <source>
        <strain evidence="12 13">Mie-1</strain>
    </source>
</reference>
<name>A0A5A7N3R6_9PROT</name>
<dbReference type="NCBIfam" id="TIGR02796">
    <property type="entry name" value="tolQ"/>
    <property type="match status" value="1"/>
</dbReference>
<feature type="domain" description="MotA/TolQ/ExbB proton channel" evidence="11">
    <location>
        <begin position="105"/>
        <end position="220"/>
    </location>
</feature>
<dbReference type="GO" id="GO:0005886">
    <property type="term" value="C:plasma membrane"/>
    <property type="evidence" value="ECO:0007669"/>
    <property type="project" value="UniProtKB-SubCell"/>
</dbReference>
<proteinExistence type="inferred from homology"/>
<comment type="function">
    <text evidence="10">Part of the Tol-Pal system, which plays a role in outer membrane invagination during cell division and is important for maintaining outer membrane integrity.</text>
</comment>
<evidence type="ECO:0000256" key="4">
    <source>
        <dbReference type="ARBA" id="ARBA00022519"/>
    </source>
</evidence>
<keyword evidence="4 10" id="KW-0997">Cell inner membrane</keyword>
<dbReference type="Proteomes" id="UP000325187">
    <property type="component" value="Unassembled WGS sequence"/>
</dbReference>